<keyword evidence="1" id="KW-0175">Coiled coil</keyword>
<feature type="domain" description="CxC2-like cysteine cluster KDZ transposase-associated" evidence="3">
    <location>
        <begin position="656"/>
        <end position="696"/>
    </location>
</feature>
<feature type="region of interest" description="Disordered" evidence="2">
    <location>
        <begin position="988"/>
        <end position="1007"/>
    </location>
</feature>
<reference evidence="4" key="1">
    <citation type="submission" date="2022-07" db="EMBL/GenBank/DDBJ databases">
        <title>Genome Sequence of Leucocoprinus birnbaumii.</title>
        <authorList>
            <person name="Buettner E."/>
        </authorList>
    </citation>
    <scope>NUCLEOTIDE SEQUENCE</scope>
    <source>
        <strain evidence="4">VT141</strain>
    </source>
</reference>
<feature type="coiled-coil region" evidence="1">
    <location>
        <begin position="1092"/>
        <end position="1119"/>
    </location>
</feature>
<dbReference type="EMBL" id="JANIEX010000332">
    <property type="protein sequence ID" value="KAJ3568656.1"/>
    <property type="molecule type" value="Genomic_DNA"/>
</dbReference>
<keyword evidence="5" id="KW-1185">Reference proteome</keyword>
<dbReference type="InterPro" id="IPR041457">
    <property type="entry name" value="CxC2_KDZ-assoc"/>
</dbReference>
<feature type="region of interest" description="Disordered" evidence="2">
    <location>
        <begin position="56"/>
        <end position="84"/>
    </location>
</feature>
<protein>
    <recommendedName>
        <fullName evidence="3">CxC2-like cysteine cluster KDZ transposase-associated domain-containing protein</fullName>
    </recommendedName>
</protein>
<name>A0AAD5YRS0_9AGAR</name>
<comment type="caution">
    <text evidence="4">The sequence shown here is derived from an EMBL/GenBank/DDBJ whole genome shotgun (WGS) entry which is preliminary data.</text>
</comment>
<feature type="region of interest" description="Disordered" evidence="2">
    <location>
        <begin position="100"/>
        <end position="120"/>
    </location>
</feature>
<organism evidence="4 5">
    <name type="scientific">Leucocoprinus birnbaumii</name>
    <dbReference type="NCBI Taxonomy" id="56174"/>
    <lineage>
        <taxon>Eukaryota</taxon>
        <taxon>Fungi</taxon>
        <taxon>Dikarya</taxon>
        <taxon>Basidiomycota</taxon>
        <taxon>Agaricomycotina</taxon>
        <taxon>Agaricomycetes</taxon>
        <taxon>Agaricomycetidae</taxon>
        <taxon>Agaricales</taxon>
        <taxon>Agaricineae</taxon>
        <taxon>Agaricaceae</taxon>
        <taxon>Leucocoprinus</taxon>
    </lineage>
</organism>
<proteinExistence type="predicted"/>
<dbReference type="AlphaFoldDB" id="A0AAD5YRS0"/>
<dbReference type="Gene3D" id="3.60.130.30">
    <property type="match status" value="1"/>
</dbReference>
<evidence type="ECO:0000313" key="5">
    <source>
        <dbReference type="Proteomes" id="UP001213000"/>
    </source>
</evidence>
<sequence length="1259" mass="142393">MSGPDELTIHPIVAVTADDLQILMQRAASLEEAFIQEEGWLNEDVEDVKSISVPLARKMRGRSSSPGHSRPTKRGRSLDRPAWQSAHRQVIASAYSRLYHAGEDPPTGPPPSPSRSPSKERRFLKRLAQKIQKGHFVKPKVRAKLIRPTLAIPAIPTPITREIRATVGGYQGKIRKDRAVPLFRTLKDLIDAEYKFIPWDGKTPRPLIDSEDNVFGALAGRPNDEEWLAACDRLYDAMASEASQVQFDDKYYTHRGEFPAINVGLTPGQGSKYPHNIGLGPYEGMMTRLLENPDLQYIADHHSWCLKLWSPGLYDRYKTGLDRLHCHPRFGEGLKRLTPAGVFPTAAFNFGPNVWTNPHCDVKNYGFGWCVIQPLGPFNSKTGGHVIFDDLKQVVEFPAGSIIMIPSATLSHANVPVVEGQRASFTQYFPGGLLRFVDNNFRVEERLKKTPKGRDELRESSRRVADSLPRSYILETMGKRKNKNGVVLLPDAPAPVAPNTLLNIVPPQQLQEITTAILDKPSNVPVIEKKPYAKRMSTKMAAFSEEVIEGIQAALVGLEGSAKVDQLCSCVSDRGDQMGFRNTGNLSRKLMPRTPFIMFKNGTAGFLNVHPSVTLDSLFTWAIKVLHAHRMPTYPVSLLSYTQMDCTRAIYAIAIANLYRPETVFTFAVLKYFHRHSLSSKMNLYDYCNALRKDTNAAFPDRVPRRFENNEALKPFAPIISKIRGAIPKMHISGHGIDCQINESFLYMPYSEMTCGEGIEVPGLNKTSLQAQRKNKTQVTGMILSMTITATGNHLLAQSKKCSSLLSKRLKTFNQWMSLLSPELTIKWRSMTAETHTKMELYMASTVVPTREKNQSSLLEDAAEASKHGGTPIVEFISLGIQTEDMQENLKAKSQSEDSVVDRSLLLSMLHKWRADQHLLFPSLRPLPLIDDTCPEDVPLHLPSSYSDSQRMQLRLSQASEIERKIRHACAFDALASLRNEIHRFNREKAKKKSGPRSQKINTRSQKEFREIEANKEVYRGIYMRMYEGLRALGNKDETLKPLLKKEMWGKNMGGAHVTGDSSRKDPWFWWVGKPEDMSEKNWAVEWDRVHWMREKAAIERLEEEVELIEEEFRRTTLSFKKMGEVWTKLAGHPDDKPSGYRCYAFRMAEMYQQLAESCEGNQRLAYGYKDSLGNVATNSPSSSRGRLCGEADSLHIQAETDHLDRLDELDELGIWYPMLHGSSSSSRRTTQCSEPAQRLLSDALWWKEVVNEELGEYE</sequence>
<evidence type="ECO:0000259" key="3">
    <source>
        <dbReference type="Pfam" id="PF18803"/>
    </source>
</evidence>
<dbReference type="Pfam" id="PF18803">
    <property type="entry name" value="CxC2"/>
    <property type="match status" value="1"/>
</dbReference>
<accession>A0AAD5YRS0</accession>
<dbReference type="Proteomes" id="UP001213000">
    <property type="component" value="Unassembled WGS sequence"/>
</dbReference>
<evidence type="ECO:0000256" key="1">
    <source>
        <dbReference type="SAM" id="Coils"/>
    </source>
</evidence>
<evidence type="ECO:0000313" key="4">
    <source>
        <dbReference type="EMBL" id="KAJ3568656.1"/>
    </source>
</evidence>
<evidence type="ECO:0000256" key="2">
    <source>
        <dbReference type="SAM" id="MobiDB-lite"/>
    </source>
</evidence>
<gene>
    <name evidence="4" type="ORF">NP233_g5573</name>
</gene>